<keyword evidence="5" id="KW-0699">rRNA-binding</keyword>
<comment type="caution">
    <text evidence="7">The sequence shown here is derived from an EMBL/GenBank/DDBJ whole genome shotgun (WGS) entry which is preliminary data.</text>
</comment>
<dbReference type="Pfam" id="PF00573">
    <property type="entry name" value="Ribosomal_L4"/>
    <property type="match status" value="1"/>
</dbReference>
<dbReference type="PANTHER" id="PTHR10746:SF6">
    <property type="entry name" value="LARGE RIBOSOMAL SUBUNIT PROTEIN UL4M"/>
    <property type="match status" value="1"/>
</dbReference>
<evidence type="ECO:0000313" key="7">
    <source>
        <dbReference type="EMBL" id="OGN03975.1"/>
    </source>
</evidence>
<dbReference type="PANTHER" id="PTHR10746">
    <property type="entry name" value="50S RIBOSOMAL PROTEIN L4"/>
    <property type="match status" value="1"/>
</dbReference>
<dbReference type="GO" id="GO:1990904">
    <property type="term" value="C:ribonucleoprotein complex"/>
    <property type="evidence" value="ECO:0007669"/>
    <property type="project" value="UniProtKB-KW"/>
</dbReference>
<feature type="compositionally biased region" description="Basic residues" evidence="6">
    <location>
        <begin position="59"/>
        <end position="76"/>
    </location>
</feature>
<dbReference type="GO" id="GO:0005840">
    <property type="term" value="C:ribosome"/>
    <property type="evidence" value="ECO:0007669"/>
    <property type="project" value="UniProtKB-KW"/>
</dbReference>
<organism evidence="7 8">
    <name type="scientific">Candidatus Yanofskybacteria bacterium RIFCSPHIGHO2_01_FULL_44_22</name>
    <dbReference type="NCBI Taxonomy" id="1802669"/>
    <lineage>
        <taxon>Bacteria</taxon>
        <taxon>Candidatus Yanofskyibacteriota</taxon>
    </lineage>
</organism>
<dbReference type="HAMAP" id="MF_01328_B">
    <property type="entry name" value="Ribosomal_uL4_B"/>
    <property type="match status" value="1"/>
</dbReference>
<dbReference type="NCBIfam" id="TIGR03953">
    <property type="entry name" value="rplD_bact"/>
    <property type="match status" value="1"/>
</dbReference>
<dbReference type="InterPro" id="IPR002136">
    <property type="entry name" value="Ribosomal_uL4"/>
</dbReference>
<protein>
    <recommendedName>
        <fullName evidence="4 5">Large ribosomal subunit protein uL4</fullName>
    </recommendedName>
</protein>
<evidence type="ECO:0000256" key="6">
    <source>
        <dbReference type="SAM" id="MobiDB-lite"/>
    </source>
</evidence>
<evidence type="ECO:0000256" key="5">
    <source>
        <dbReference type="HAMAP-Rule" id="MF_01328"/>
    </source>
</evidence>
<dbReference type="InterPro" id="IPR013005">
    <property type="entry name" value="Ribosomal_uL4-like"/>
</dbReference>
<feature type="region of interest" description="Disordered" evidence="6">
    <location>
        <begin position="46"/>
        <end position="77"/>
    </location>
</feature>
<keyword evidence="2 5" id="KW-0689">Ribosomal protein</keyword>
<dbReference type="GO" id="GO:0019843">
    <property type="term" value="F:rRNA binding"/>
    <property type="evidence" value="ECO:0007669"/>
    <property type="project" value="UniProtKB-UniRule"/>
</dbReference>
<dbReference type="AlphaFoldDB" id="A0A1F8ESX5"/>
<dbReference type="EMBL" id="MGJJ01000030">
    <property type="protein sequence ID" value="OGN03975.1"/>
    <property type="molecule type" value="Genomic_DNA"/>
</dbReference>
<evidence type="ECO:0000313" key="8">
    <source>
        <dbReference type="Proteomes" id="UP000177419"/>
    </source>
</evidence>
<gene>
    <name evidence="5" type="primary">rplD</name>
    <name evidence="7" type="ORF">A2746_00280</name>
</gene>
<dbReference type="GO" id="GO:0006412">
    <property type="term" value="P:translation"/>
    <property type="evidence" value="ECO:0007669"/>
    <property type="project" value="UniProtKB-UniRule"/>
</dbReference>
<dbReference type="Gene3D" id="3.40.1370.10">
    <property type="match status" value="1"/>
</dbReference>
<reference evidence="7 8" key="1">
    <citation type="journal article" date="2016" name="Nat. Commun.">
        <title>Thousands of microbial genomes shed light on interconnected biogeochemical processes in an aquifer system.</title>
        <authorList>
            <person name="Anantharaman K."/>
            <person name="Brown C.T."/>
            <person name="Hug L.A."/>
            <person name="Sharon I."/>
            <person name="Castelle C.J."/>
            <person name="Probst A.J."/>
            <person name="Thomas B.C."/>
            <person name="Singh A."/>
            <person name="Wilkins M.J."/>
            <person name="Karaoz U."/>
            <person name="Brodie E.L."/>
            <person name="Williams K.H."/>
            <person name="Hubbard S.S."/>
            <person name="Banfield J.F."/>
        </authorList>
    </citation>
    <scope>NUCLEOTIDE SEQUENCE [LARGE SCALE GENOMIC DNA]</scope>
</reference>
<comment type="function">
    <text evidence="5">Forms part of the polypeptide exit tunnel.</text>
</comment>
<comment type="subunit">
    <text evidence="5">Part of the 50S ribosomal subunit.</text>
</comment>
<dbReference type="Proteomes" id="UP000177419">
    <property type="component" value="Unassembled WGS sequence"/>
</dbReference>
<accession>A0A1F8ESX5</accession>
<evidence type="ECO:0000256" key="3">
    <source>
        <dbReference type="ARBA" id="ARBA00023274"/>
    </source>
</evidence>
<keyword evidence="5" id="KW-0694">RNA-binding</keyword>
<name>A0A1F8ESX5_9BACT</name>
<evidence type="ECO:0000256" key="4">
    <source>
        <dbReference type="ARBA" id="ARBA00035244"/>
    </source>
</evidence>
<comment type="similarity">
    <text evidence="1 5">Belongs to the universal ribosomal protein uL4 family.</text>
</comment>
<keyword evidence="3 5" id="KW-0687">Ribonucleoprotein</keyword>
<dbReference type="STRING" id="1802669.A2746_00280"/>
<proteinExistence type="inferred from homology"/>
<dbReference type="GO" id="GO:0003735">
    <property type="term" value="F:structural constituent of ribosome"/>
    <property type="evidence" value="ECO:0007669"/>
    <property type="project" value="InterPro"/>
</dbReference>
<evidence type="ECO:0000256" key="2">
    <source>
        <dbReference type="ARBA" id="ARBA00022980"/>
    </source>
</evidence>
<comment type="function">
    <text evidence="5">One of the primary rRNA binding proteins, this protein initially binds near the 5'-end of the 23S rRNA. It is important during the early stages of 50S assembly. It makes multiple contacts with different domains of the 23S rRNA in the assembled 50S subunit and ribosome.</text>
</comment>
<dbReference type="InterPro" id="IPR023574">
    <property type="entry name" value="Ribosomal_uL4_dom_sf"/>
</dbReference>
<sequence length="216" mass="23905">MEYPLYNQNAEETGKIDLPDLIFNSKMNSDLLHQVVSSLIANQRQTLAHTKSRGEVRGGGRKPWRQKGTGRARHGSIRSPLWKGGGVTFGPTKEKNFKKKINKKMARRALAIALASKTKDGQLLVLDDIKLIQPKTKEMAAVLKSFRKITGGAGTTPSILLITPSLRVDIKRAAQNLPALNVIEARNLNSLSVLSSKYAMLLKDSIDIFQKLFDKS</sequence>
<dbReference type="SUPFAM" id="SSF52166">
    <property type="entry name" value="Ribosomal protein L4"/>
    <property type="match status" value="1"/>
</dbReference>
<evidence type="ECO:0000256" key="1">
    <source>
        <dbReference type="ARBA" id="ARBA00010528"/>
    </source>
</evidence>